<keyword evidence="9 10" id="KW-0472">Membrane</keyword>
<evidence type="ECO:0000256" key="1">
    <source>
        <dbReference type="ARBA" id="ARBA00004448"/>
    </source>
</evidence>
<evidence type="ECO:0000256" key="9">
    <source>
        <dbReference type="ARBA" id="ARBA00023136"/>
    </source>
</evidence>
<feature type="repeat" description="Solcar" evidence="10">
    <location>
        <begin position="17"/>
        <end position="99"/>
    </location>
</feature>
<name>A0A6S6W1Y0_9PLEO</name>
<keyword evidence="8" id="KW-0496">Mitochondrion</keyword>
<dbReference type="AlphaFoldDB" id="A0A6S6W1Y0"/>
<evidence type="ECO:0000256" key="3">
    <source>
        <dbReference type="ARBA" id="ARBA00022448"/>
    </source>
</evidence>
<dbReference type="PANTHER" id="PTHR45788:SF2">
    <property type="entry name" value="SUCCINATE_FUMARATE MITOCHONDRIAL TRANSPORTER"/>
    <property type="match status" value="1"/>
</dbReference>
<keyword evidence="4 10" id="KW-0812">Transmembrane</keyword>
<dbReference type="EMBL" id="HG992981">
    <property type="protein sequence ID" value="CAE7173841.1"/>
    <property type="molecule type" value="Genomic_DNA"/>
</dbReference>
<dbReference type="SUPFAM" id="SSF103506">
    <property type="entry name" value="Mitochondrial carrier"/>
    <property type="match status" value="1"/>
</dbReference>
<dbReference type="GO" id="GO:0005743">
    <property type="term" value="C:mitochondrial inner membrane"/>
    <property type="evidence" value="ECO:0007669"/>
    <property type="project" value="UniProtKB-SubCell"/>
</dbReference>
<evidence type="ECO:0000256" key="5">
    <source>
        <dbReference type="ARBA" id="ARBA00022737"/>
    </source>
</evidence>
<dbReference type="GO" id="GO:0005469">
    <property type="term" value="F:succinate:fumarate antiporter activity"/>
    <property type="evidence" value="ECO:0007669"/>
    <property type="project" value="TreeGrafter"/>
</dbReference>
<dbReference type="InterPro" id="IPR018108">
    <property type="entry name" value="MCP_transmembrane"/>
</dbReference>
<dbReference type="InterPro" id="IPR023395">
    <property type="entry name" value="MCP_dom_sf"/>
</dbReference>
<dbReference type="PRINTS" id="PR00926">
    <property type="entry name" value="MITOCARRIER"/>
</dbReference>
<dbReference type="PROSITE" id="PS50920">
    <property type="entry name" value="SOLCAR"/>
    <property type="match status" value="3"/>
</dbReference>
<proteinExistence type="inferred from homology"/>
<organism evidence="12 13">
    <name type="scientific">Pyrenophora teres f. teres</name>
    <dbReference type="NCBI Taxonomy" id="97479"/>
    <lineage>
        <taxon>Eukaryota</taxon>
        <taxon>Fungi</taxon>
        <taxon>Dikarya</taxon>
        <taxon>Ascomycota</taxon>
        <taxon>Pezizomycotina</taxon>
        <taxon>Dothideomycetes</taxon>
        <taxon>Pleosporomycetidae</taxon>
        <taxon>Pleosporales</taxon>
        <taxon>Pleosporineae</taxon>
        <taxon>Pleosporaceae</taxon>
        <taxon>Pyrenophora</taxon>
    </lineage>
</organism>
<keyword evidence="7" id="KW-1133">Transmembrane helix</keyword>
<evidence type="ECO:0000256" key="2">
    <source>
        <dbReference type="ARBA" id="ARBA00006375"/>
    </source>
</evidence>
<keyword evidence="5" id="KW-0677">Repeat</keyword>
<comment type="subcellular location">
    <subcellularLocation>
        <location evidence="1">Mitochondrion inner membrane</location>
        <topology evidence="1">Multi-pass membrane protein</topology>
    </subcellularLocation>
</comment>
<feature type="repeat" description="Solcar" evidence="10">
    <location>
        <begin position="207"/>
        <end position="296"/>
    </location>
</feature>
<dbReference type="Gene3D" id="1.50.40.10">
    <property type="entry name" value="Mitochondrial carrier domain"/>
    <property type="match status" value="1"/>
</dbReference>
<dbReference type="PANTHER" id="PTHR45788">
    <property type="entry name" value="SUCCINATE/FUMARATE MITOCHONDRIAL TRANSPORTER-RELATED"/>
    <property type="match status" value="1"/>
</dbReference>
<evidence type="ECO:0000256" key="8">
    <source>
        <dbReference type="ARBA" id="ARBA00023128"/>
    </source>
</evidence>
<sequence>MSQGQRLQRYDRGSHGGRSYEHLLAGAGAGMMEGFFCHPLDTIKVNMQTTASRNAYQTARNIIQKDNLLGLYHGFSPVIFGIVPKIAIRFASFEIYKSLLALPDGSHPSQRLLLAGLAAGVTESILVVTPMEMVKIRLQSQKGAANPQRAIQIVLDIVRNEGIRKLWTGISLTSLRQGTNQAANFFVYSNLKSFVLERNGGKDSKTLPPYQTALIGLVSGSIGPLCNAPIDTIKTRVQKSPSPPGQSSFRRIVHQTSQIITKEGLPALYRGIGPRILRVGLGQAVSFTAYEFLIAQIYTL</sequence>
<accession>A0A6S6W1Y0</accession>
<reference evidence="12" key="1">
    <citation type="submission" date="2021-02" db="EMBL/GenBank/DDBJ databases">
        <authorList>
            <person name="Syme A R."/>
            <person name="Syme A R."/>
            <person name="Moolhuijzen P."/>
        </authorList>
    </citation>
    <scope>NUCLEOTIDE SEQUENCE</scope>
    <source>
        <strain evidence="12">W1-1</strain>
    </source>
</reference>
<evidence type="ECO:0000256" key="11">
    <source>
        <dbReference type="RuleBase" id="RU000488"/>
    </source>
</evidence>
<dbReference type="InterPro" id="IPR002067">
    <property type="entry name" value="MCP"/>
</dbReference>
<keyword evidence="3 11" id="KW-0813">Transport</keyword>
<dbReference type="Proteomes" id="UP000472372">
    <property type="component" value="Chromosome 5"/>
</dbReference>
<evidence type="ECO:0000256" key="4">
    <source>
        <dbReference type="ARBA" id="ARBA00022692"/>
    </source>
</evidence>
<dbReference type="Pfam" id="PF00153">
    <property type="entry name" value="Mito_carr"/>
    <property type="match status" value="3"/>
</dbReference>
<gene>
    <name evidence="12" type="ORF">PTTW11_05515</name>
</gene>
<keyword evidence="6" id="KW-0999">Mitochondrion inner membrane</keyword>
<evidence type="ECO:0000313" key="12">
    <source>
        <dbReference type="EMBL" id="CAE7173841.1"/>
    </source>
</evidence>
<evidence type="ECO:0000256" key="7">
    <source>
        <dbReference type="ARBA" id="ARBA00022989"/>
    </source>
</evidence>
<comment type="similarity">
    <text evidence="2 11">Belongs to the mitochondrial carrier (TC 2.A.29) family.</text>
</comment>
<feature type="repeat" description="Solcar" evidence="10">
    <location>
        <begin position="110"/>
        <end position="194"/>
    </location>
</feature>
<dbReference type="InterPro" id="IPR049563">
    <property type="entry name" value="TXTP-like"/>
</dbReference>
<evidence type="ECO:0000256" key="6">
    <source>
        <dbReference type="ARBA" id="ARBA00022792"/>
    </source>
</evidence>
<evidence type="ECO:0000256" key="10">
    <source>
        <dbReference type="PROSITE-ProRule" id="PRU00282"/>
    </source>
</evidence>
<evidence type="ECO:0000313" key="13">
    <source>
        <dbReference type="Proteomes" id="UP000472372"/>
    </source>
</evidence>
<protein>
    <submittedName>
        <fullName evidence="12">MC family mitochondrial carrier protein</fullName>
    </submittedName>
</protein>